<dbReference type="EMBL" id="CM023481">
    <property type="protein sequence ID" value="KAH6945881.1"/>
    <property type="molecule type" value="Genomic_DNA"/>
</dbReference>
<evidence type="ECO:0000313" key="1">
    <source>
        <dbReference type="EMBL" id="KAH6945881.1"/>
    </source>
</evidence>
<proteinExistence type="predicted"/>
<evidence type="ECO:0000313" key="2">
    <source>
        <dbReference type="Proteomes" id="UP000821845"/>
    </source>
</evidence>
<reference evidence="1" key="1">
    <citation type="submission" date="2020-05" db="EMBL/GenBank/DDBJ databases">
        <title>Large-scale comparative analyses of tick genomes elucidate their genetic diversity and vector capacities.</title>
        <authorList>
            <person name="Jia N."/>
            <person name="Wang J."/>
            <person name="Shi W."/>
            <person name="Du L."/>
            <person name="Sun Y."/>
            <person name="Zhan W."/>
            <person name="Jiang J."/>
            <person name="Wang Q."/>
            <person name="Zhang B."/>
            <person name="Ji P."/>
            <person name="Sakyi L.B."/>
            <person name="Cui X."/>
            <person name="Yuan T."/>
            <person name="Jiang B."/>
            <person name="Yang W."/>
            <person name="Lam T.T.-Y."/>
            <person name="Chang Q."/>
            <person name="Ding S."/>
            <person name="Wang X."/>
            <person name="Zhu J."/>
            <person name="Ruan X."/>
            <person name="Zhao L."/>
            <person name="Wei J."/>
            <person name="Que T."/>
            <person name="Du C."/>
            <person name="Cheng J."/>
            <person name="Dai P."/>
            <person name="Han X."/>
            <person name="Huang E."/>
            <person name="Gao Y."/>
            <person name="Liu J."/>
            <person name="Shao H."/>
            <person name="Ye R."/>
            <person name="Li L."/>
            <person name="Wei W."/>
            <person name="Wang X."/>
            <person name="Wang C."/>
            <person name="Yang T."/>
            <person name="Huo Q."/>
            <person name="Li W."/>
            <person name="Guo W."/>
            <person name="Chen H."/>
            <person name="Zhou L."/>
            <person name="Ni X."/>
            <person name="Tian J."/>
            <person name="Zhou Y."/>
            <person name="Sheng Y."/>
            <person name="Liu T."/>
            <person name="Pan Y."/>
            <person name="Xia L."/>
            <person name="Li J."/>
            <person name="Zhao F."/>
            <person name="Cao W."/>
        </authorList>
    </citation>
    <scope>NUCLEOTIDE SEQUENCE</scope>
    <source>
        <strain evidence="1">Hyas-2018</strain>
    </source>
</reference>
<comment type="caution">
    <text evidence="1">The sequence shown here is derived from an EMBL/GenBank/DDBJ whole genome shotgun (WGS) entry which is preliminary data.</text>
</comment>
<sequence length="297" mass="33173">MQPFLAKSVDNLKNMDPLVWKTESKMHRSKAFVLCCAVDAPARAAVLNMVQFDGQHGCPRCLAVATHREDTLAYTHPDGIEDWVDDTREWPEIGQLNIAYYLVEANACDLRQVCNYKALESYNYVQSGWVGQLLAHKVNDEVVLVKPSGEVLRAGYTCVAGQGRVCSHVGAVLWKIESAVSRGLTGKACTDFAAAWNKGTKRNVEPSNIEDINFKLPRTSVDPDPLAQRQPRDMLVPLGKQEIQELHRDSGYAGLFNVPGEREKRDKDKYLPKTHKDPYVDCIEGVRDKPEAASMTD</sequence>
<accession>A0ACB7TI32</accession>
<name>A0ACB7TI32_HYAAI</name>
<dbReference type="Proteomes" id="UP000821845">
    <property type="component" value="Chromosome 1"/>
</dbReference>
<protein>
    <submittedName>
        <fullName evidence="1">Uncharacterized protein</fullName>
    </submittedName>
</protein>
<gene>
    <name evidence="1" type="ORF">HPB50_010460</name>
</gene>
<organism evidence="1 2">
    <name type="scientific">Hyalomma asiaticum</name>
    <name type="common">Tick</name>
    <dbReference type="NCBI Taxonomy" id="266040"/>
    <lineage>
        <taxon>Eukaryota</taxon>
        <taxon>Metazoa</taxon>
        <taxon>Ecdysozoa</taxon>
        <taxon>Arthropoda</taxon>
        <taxon>Chelicerata</taxon>
        <taxon>Arachnida</taxon>
        <taxon>Acari</taxon>
        <taxon>Parasitiformes</taxon>
        <taxon>Ixodida</taxon>
        <taxon>Ixodoidea</taxon>
        <taxon>Ixodidae</taxon>
        <taxon>Hyalomminae</taxon>
        <taxon>Hyalomma</taxon>
    </lineage>
</organism>
<keyword evidence="2" id="KW-1185">Reference proteome</keyword>